<comment type="caution">
    <text evidence="2">The sequence shown here is derived from an EMBL/GenBank/DDBJ whole genome shotgun (WGS) entry which is preliminary data.</text>
</comment>
<evidence type="ECO:0000313" key="2">
    <source>
        <dbReference type="EMBL" id="MPY36274.1"/>
    </source>
</evidence>
<sequence>MEHFPPPQCGGPPDEVDGCDLVTVPARQGLEAVDILRRADVDAMGPVLHDDGCDTLGFLVPPGTAAGWDVPGSVCTQTDGRGLRPDPEPPVEGSDWLLPPGEADLATDPAVLRRALGEAARLIEAADSRR</sequence>
<dbReference type="AlphaFoldDB" id="A0A5N8VQ83"/>
<protein>
    <submittedName>
        <fullName evidence="2">Uncharacterized protein</fullName>
    </submittedName>
</protein>
<accession>A0A5N8VQ83</accession>
<keyword evidence="3" id="KW-1185">Reference proteome</keyword>
<name>A0A5N8VQ83_9ACTN</name>
<dbReference type="Proteomes" id="UP000325849">
    <property type="component" value="Unassembled WGS sequence"/>
</dbReference>
<proteinExistence type="predicted"/>
<organism evidence="2 3">
    <name type="scientific">Streptomyces adustus</name>
    <dbReference type="NCBI Taxonomy" id="1609272"/>
    <lineage>
        <taxon>Bacteria</taxon>
        <taxon>Bacillati</taxon>
        <taxon>Actinomycetota</taxon>
        <taxon>Actinomycetes</taxon>
        <taxon>Kitasatosporales</taxon>
        <taxon>Streptomycetaceae</taxon>
        <taxon>Streptomyces</taxon>
    </lineage>
</organism>
<feature type="region of interest" description="Disordered" evidence="1">
    <location>
        <begin position="77"/>
        <end position="103"/>
    </location>
</feature>
<evidence type="ECO:0000256" key="1">
    <source>
        <dbReference type="SAM" id="MobiDB-lite"/>
    </source>
</evidence>
<dbReference type="EMBL" id="VJZD01000209">
    <property type="protein sequence ID" value="MPY36274.1"/>
    <property type="molecule type" value="Genomic_DNA"/>
</dbReference>
<reference evidence="2 3" key="1">
    <citation type="submission" date="2019-07" db="EMBL/GenBank/DDBJ databases">
        <title>New species of Amycolatopsis and Streptomyces.</title>
        <authorList>
            <person name="Duangmal K."/>
            <person name="Teo W.F.A."/>
            <person name="Lipun K."/>
        </authorList>
    </citation>
    <scope>NUCLEOTIDE SEQUENCE [LARGE SCALE GENOMIC DNA]</scope>
    <source>
        <strain evidence="2 3">NBRC 109810</strain>
    </source>
</reference>
<gene>
    <name evidence="2" type="ORF">FNH09_35150</name>
</gene>
<evidence type="ECO:0000313" key="3">
    <source>
        <dbReference type="Proteomes" id="UP000325849"/>
    </source>
</evidence>